<dbReference type="InParanoid" id="F2UFX3"/>
<reference evidence="2" key="1">
    <citation type="submission" date="2009-08" db="EMBL/GenBank/DDBJ databases">
        <title>Annotation of Salpingoeca rosetta.</title>
        <authorList>
            <consortium name="The Broad Institute Genome Sequencing Platform"/>
            <person name="Russ C."/>
            <person name="Cuomo C."/>
            <person name="Burger G."/>
            <person name="Gray M.W."/>
            <person name="Holland P.W.H."/>
            <person name="King N."/>
            <person name="Lang F.B.F."/>
            <person name="Roger A.J."/>
            <person name="Ruiz-Trillo I."/>
            <person name="Young S.K."/>
            <person name="Zeng Q."/>
            <person name="Gargeya S."/>
            <person name="Alvarado L."/>
            <person name="Berlin A."/>
            <person name="Chapman S.B."/>
            <person name="Chen Z."/>
            <person name="Freedman E."/>
            <person name="Gellesch M."/>
            <person name="Goldberg J."/>
            <person name="Griggs A."/>
            <person name="Gujja S."/>
            <person name="Heilman E."/>
            <person name="Heiman D."/>
            <person name="Howarth C."/>
            <person name="Mehta T."/>
            <person name="Neiman D."/>
            <person name="Pearson M."/>
            <person name="Roberts A."/>
            <person name="Saif S."/>
            <person name="Shea T."/>
            <person name="Shenoy N."/>
            <person name="Sisk P."/>
            <person name="Stolte C."/>
            <person name="Sykes S."/>
            <person name="White J."/>
            <person name="Yandava C."/>
            <person name="Haas B."/>
            <person name="Nusbaum C."/>
            <person name="Birren B."/>
        </authorList>
    </citation>
    <scope>NUCLEOTIDE SEQUENCE [LARGE SCALE GENOMIC DNA]</scope>
    <source>
        <strain evidence="2">ATCC 50818</strain>
    </source>
</reference>
<dbReference type="RefSeq" id="XP_004991858.1">
    <property type="nucleotide sequence ID" value="XM_004991801.1"/>
</dbReference>
<evidence type="ECO:0000256" key="1">
    <source>
        <dbReference type="SAM" id="MobiDB-lite"/>
    </source>
</evidence>
<accession>F2UFX3</accession>
<protein>
    <submittedName>
        <fullName evidence="2">Uncharacterized protein</fullName>
    </submittedName>
</protein>
<gene>
    <name evidence="2" type="ORF">PTSG_06476</name>
</gene>
<dbReference type="SUPFAM" id="SSF56784">
    <property type="entry name" value="HAD-like"/>
    <property type="match status" value="1"/>
</dbReference>
<name>F2UFX3_SALR5</name>
<feature type="compositionally biased region" description="Basic and acidic residues" evidence="1">
    <location>
        <begin position="171"/>
        <end position="185"/>
    </location>
</feature>
<feature type="region of interest" description="Disordered" evidence="1">
    <location>
        <begin position="153"/>
        <end position="186"/>
    </location>
</feature>
<evidence type="ECO:0000313" key="3">
    <source>
        <dbReference type="Proteomes" id="UP000007799"/>
    </source>
</evidence>
<proteinExistence type="predicted"/>
<dbReference type="AlphaFoldDB" id="F2UFX3"/>
<dbReference type="EMBL" id="GL832972">
    <property type="protein sequence ID" value="EGD75401.1"/>
    <property type="molecule type" value="Genomic_DNA"/>
</dbReference>
<dbReference type="Proteomes" id="UP000007799">
    <property type="component" value="Unassembled WGS sequence"/>
</dbReference>
<dbReference type="KEGG" id="sre:PTSG_06476"/>
<dbReference type="GeneID" id="16072418"/>
<keyword evidence="3" id="KW-1185">Reference proteome</keyword>
<organism evidence="3">
    <name type="scientific">Salpingoeca rosetta (strain ATCC 50818 / BSB-021)</name>
    <dbReference type="NCBI Taxonomy" id="946362"/>
    <lineage>
        <taxon>Eukaryota</taxon>
        <taxon>Choanoflagellata</taxon>
        <taxon>Craspedida</taxon>
        <taxon>Salpingoecidae</taxon>
        <taxon>Salpingoeca</taxon>
    </lineage>
</organism>
<sequence>MHEGDETRGYTVVGCSADGNLLPRLPPEAKRVVRLLRPHGLTMAMLTGDKEGTARSIGGRAACWSCRRKDEAVAIVGDGINIESEDVVMMIKDNLLAGGVFWPCTCRVRPCSASTTTFIWAVCAGGGHGNACAAVASLNDSADVCGFAAVRKQPSTGRGQWPPLQRLQRRSARDPPNHQRARLGDPIHGNSHHFRPVFWAVYSLTSSFSLSSRVSLIYSPLAAGHACSLPGTVAQSVWNVNDPCRVAAVPPSVWWSAQSIRGNSGGVHQLRNGEHVLTTYTLEQWNMTSVVIVLWSTRGWQPSLSTTPASASFESATSTRDAKHVLLVAKLQRAVRMFPATVSNAVQDAETDTPLPLLSIAANKASHAPSLRAIFSTTSVP</sequence>
<evidence type="ECO:0000313" key="2">
    <source>
        <dbReference type="EMBL" id="EGD75401.1"/>
    </source>
</evidence>
<dbReference type="InterPro" id="IPR036412">
    <property type="entry name" value="HAD-like_sf"/>
</dbReference>